<dbReference type="Gene3D" id="1.20.1270.220">
    <property type="match status" value="1"/>
</dbReference>
<dbReference type="KEGG" id="egt:105969997"/>
<organism evidence="5 6">
    <name type="scientific">Erythranthe guttata</name>
    <name type="common">Yellow monkey flower</name>
    <name type="synonym">Mimulus guttatus</name>
    <dbReference type="NCBI Taxonomy" id="4155"/>
    <lineage>
        <taxon>Eukaryota</taxon>
        <taxon>Viridiplantae</taxon>
        <taxon>Streptophyta</taxon>
        <taxon>Embryophyta</taxon>
        <taxon>Tracheophyta</taxon>
        <taxon>Spermatophyta</taxon>
        <taxon>Magnoliopsida</taxon>
        <taxon>eudicotyledons</taxon>
        <taxon>Gunneridae</taxon>
        <taxon>Pentapetalae</taxon>
        <taxon>asterids</taxon>
        <taxon>lamiids</taxon>
        <taxon>Lamiales</taxon>
        <taxon>Phrymaceae</taxon>
        <taxon>Erythranthe</taxon>
    </lineage>
</organism>
<feature type="domain" description="NET" evidence="4">
    <location>
        <begin position="276"/>
        <end position="355"/>
    </location>
</feature>
<sequence>MSENSRDLTASGESINVGPDFFGYYASEVAQLLSQDECLFPFPHPVTRLAGNLHDVVREKASTESGCRNKKYIGIKGSAPLFSTGIGALLSDFKKERLKILVRQGVFTLTQEVDEMIDPVISFCRLQSSLRCKDTLLGLDASTCKADQPQHPHKRLKVLPAFSDSEGEHMNVALPEKESSNDVVKKCSHCQTTSAPDGTKSICHACGLSYAKNLENVSSMNSDTEAGEISRDVEIDDDLRILLENDSAVVEELMKKHFDEFSGTLHHMEQKLEELLNNLMTSCRPMTITEKQRLRKLIQNLPPTNLERVVEIIGHSKLSEGDSCDQVHVDLDEVEEVTLWRLYFYVTTVQGSITL</sequence>
<dbReference type="eggNOG" id="ENOG502RUXN">
    <property type="taxonomic scope" value="Eukaryota"/>
</dbReference>
<dbReference type="GO" id="GO:0042393">
    <property type="term" value="F:histone binding"/>
    <property type="evidence" value="ECO:0000318"/>
    <property type="project" value="GO_Central"/>
</dbReference>
<dbReference type="STRING" id="4155.A0A022S0R7"/>
<dbReference type="GO" id="GO:0006338">
    <property type="term" value="P:chromatin remodeling"/>
    <property type="evidence" value="ECO:0000318"/>
    <property type="project" value="GO_Central"/>
</dbReference>
<keyword evidence="2" id="KW-0238">DNA-binding</keyword>
<dbReference type="InterPro" id="IPR027353">
    <property type="entry name" value="NET_dom"/>
</dbReference>
<evidence type="ECO:0000256" key="3">
    <source>
        <dbReference type="ARBA" id="ARBA00023163"/>
    </source>
</evidence>
<dbReference type="GO" id="GO:0006357">
    <property type="term" value="P:regulation of transcription by RNA polymerase II"/>
    <property type="evidence" value="ECO:0000318"/>
    <property type="project" value="GO_Central"/>
</dbReference>
<dbReference type="PANTHER" id="PTHR45926">
    <property type="entry name" value="OSJNBA0053K19.4 PROTEIN"/>
    <property type="match status" value="1"/>
</dbReference>
<reference evidence="5 6" key="1">
    <citation type="journal article" date="2013" name="Proc. Natl. Acad. Sci. U.S.A.">
        <title>Fine-scale variation in meiotic recombination in Mimulus inferred from population shotgun sequencing.</title>
        <authorList>
            <person name="Hellsten U."/>
            <person name="Wright K.M."/>
            <person name="Jenkins J."/>
            <person name="Shu S."/>
            <person name="Yuan Y."/>
            <person name="Wessler S.R."/>
            <person name="Schmutz J."/>
            <person name="Willis J.H."/>
            <person name="Rokhsar D.S."/>
        </authorList>
    </citation>
    <scope>NUCLEOTIDE SEQUENCE [LARGE SCALE GENOMIC DNA]</scope>
    <source>
        <strain evidence="6">cv. DUN x IM62</strain>
    </source>
</reference>
<dbReference type="GO" id="GO:0005634">
    <property type="term" value="C:nucleus"/>
    <property type="evidence" value="ECO:0000318"/>
    <property type="project" value="GO_Central"/>
</dbReference>
<keyword evidence="6" id="KW-1185">Reference proteome</keyword>
<keyword evidence="3" id="KW-0804">Transcription</keyword>
<dbReference type="SMART" id="SM00401">
    <property type="entry name" value="ZnF_GATA"/>
    <property type="match status" value="1"/>
</dbReference>
<proteinExistence type="predicted"/>
<dbReference type="OrthoDB" id="21449at2759"/>
<accession>A0A022S0R7</accession>
<evidence type="ECO:0000256" key="1">
    <source>
        <dbReference type="ARBA" id="ARBA00023015"/>
    </source>
</evidence>
<evidence type="ECO:0000256" key="2">
    <source>
        <dbReference type="ARBA" id="ARBA00023125"/>
    </source>
</evidence>
<dbReference type="PhylomeDB" id="A0A022S0R7"/>
<dbReference type="PROSITE" id="PS51525">
    <property type="entry name" value="NET"/>
    <property type="match status" value="1"/>
</dbReference>
<dbReference type="InterPro" id="IPR038336">
    <property type="entry name" value="NET_sf"/>
</dbReference>
<name>A0A022S0R7_ERYGU</name>
<dbReference type="GO" id="GO:0003682">
    <property type="term" value="F:chromatin binding"/>
    <property type="evidence" value="ECO:0000318"/>
    <property type="project" value="GO_Central"/>
</dbReference>
<dbReference type="GO" id="GO:0000785">
    <property type="term" value="C:chromatin"/>
    <property type="evidence" value="ECO:0000318"/>
    <property type="project" value="GO_Central"/>
</dbReference>
<dbReference type="Proteomes" id="UP000030748">
    <property type="component" value="Unassembled WGS sequence"/>
</dbReference>
<dbReference type="Pfam" id="PF17035">
    <property type="entry name" value="BET"/>
    <property type="match status" value="1"/>
</dbReference>
<dbReference type="AlphaFoldDB" id="A0A022S0R7"/>
<dbReference type="InterPro" id="IPR000679">
    <property type="entry name" value="Znf_GATA"/>
</dbReference>
<protein>
    <recommendedName>
        <fullName evidence="4">NET domain-containing protein</fullName>
    </recommendedName>
</protein>
<keyword evidence="1" id="KW-0805">Transcription regulation</keyword>
<evidence type="ECO:0000313" key="5">
    <source>
        <dbReference type="EMBL" id="EYU44835.1"/>
    </source>
</evidence>
<gene>
    <name evidence="5" type="ORF">MIMGU_mgv1a009022mg</name>
</gene>
<evidence type="ECO:0000259" key="4">
    <source>
        <dbReference type="PROSITE" id="PS51525"/>
    </source>
</evidence>
<evidence type="ECO:0000313" key="6">
    <source>
        <dbReference type="Proteomes" id="UP000030748"/>
    </source>
</evidence>
<dbReference type="EMBL" id="KI630210">
    <property type="protein sequence ID" value="EYU44835.1"/>
    <property type="molecule type" value="Genomic_DNA"/>
</dbReference>
<dbReference type="OMA" id="DYFGYYT"/>
<dbReference type="GO" id="GO:0043565">
    <property type="term" value="F:sequence-specific DNA binding"/>
    <property type="evidence" value="ECO:0007669"/>
    <property type="project" value="InterPro"/>
</dbReference>
<dbReference type="GO" id="GO:0004674">
    <property type="term" value="F:protein serine/threonine kinase activity"/>
    <property type="evidence" value="ECO:0000318"/>
    <property type="project" value="GO_Central"/>
</dbReference>